<organism evidence="8 9">
    <name type="scientific">Morella rubra</name>
    <name type="common">Chinese bayberry</name>
    <dbReference type="NCBI Taxonomy" id="262757"/>
    <lineage>
        <taxon>Eukaryota</taxon>
        <taxon>Viridiplantae</taxon>
        <taxon>Streptophyta</taxon>
        <taxon>Embryophyta</taxon>
        <taxon>Tracheophyta</taxon>
        <taxon>Spermatophyta</taxon>
        <taxon>Magnoliopsida</taxon>
        <taxon>eudicotyledons</taxon>
        <taxon>Gunneridae</taxon>
        <taxon>Pentapetalae</taxon>
        <taxon>rosids</taxon>
        <taxon>fabids</taxon>
        <taxon>Fagales</taxon>
        <taxon>Myricaceae</taxon>
        <taxon>Morella</taxon>
    </lineage>
</organism>
<comment type="subcellular location">
    <subcellularLocation>
        <location evidence="1">Cytoplasm</location>
    </subcellularLocation>
</comment>
<comment type="caution">
    <text evidence="8">The sequence shown here is derived from an EMBL/GenBank/DDBJ whole genome shotgun (WGS) entry which is preliminary data.</text>
</comment>
<accession>A0A6A1V7Y0</accession>
<keyword evidence="3 8" id="KW-0346">Stress response</keyword>
<evidence type="ECO:0000256" key="1">
    <source>
        <dbReference type="ARBA" id="ARBA00004496"/>
    </source>
</evidence>
<dbReference type="InterPro" id="IPR008978">
    <property type="entry name" value="HSP20-like_chaperone"/>
</dbReference>
<evidence type="ECO:0000313" key="9">
    <source>
        <dbReference type="Proteomes" id="UP000516437"/>
    </source>
</evidence>
<gene>
    <name evidence="8" type="ORF">CJ030_MR7G002560</name>
</gene>
<comment type="similarity">
    <text evidence="5 6">Belongs to the small heat shock protein (HSP20) family.</text>
</comment>
<feature type="domain" description="SHSP" evidence="7">
    <location>
        <begin position="21"/>
        <end position="136"/>
    </location>
</feature>
<reference evidence="8 9" key="1">
    <citation type="journal article" date="2019" name="Plant Biotechnol. J.">
        <title>The red bayberry genome and genetic basis of sex determination.</title>
        <authorList>
            <person name="Jia H.M."/>
            <person name="Jia H.J."/>
            <person name="Cai Q.L."/>
            <person name="Wang Y."/>
            <person name="Zhao H.B."/>
            <person name="Yang W.F."/>
            <person name="Wang G.Y."/>
            <person name="Li Y.H."/>
            <person name="Zhan D.L."/>
            <person name="Shen Y.T."/>
            <person name="Niu Q.F."/>
            <person name="Chang L."/>
            <person name="Qiu J."/>
            <person name="Zhao L."/>
            <person name="Xie H.B."/>
            <person name="Fu W.Y."/>
            <person name="Jin J."/>
            <person name="Li X.W."/>
            <person name="Jiao Y."/>
            <person name="Zhou C.C."/>
            <person name="Tu T."/>
            <person name="Chai C.Y."/>
            <person name="Gao J.L."/>
            <person name="Fan L.J."/>
            <person name="van de Weg E."/>
            <person name="Wang J.Y."/>
            <person name="Gao Z.S."/>
        </authorList>
    </citation>
    <scope>NUCLEOTIDE SEQUENCE [LARGE SCALE GENOMIC DNA]</scope>
    <source>
        <tissue evidence="8">Leaves</tissue>
    </source>
</reference>
<dbReference type="EMBL" id="RXIC02000025">
    <property type="protein sequence ID" value="KAB1207998.1"/>
    <property type="molecule type" value="Genomic_DNA"/>
</dbReference>
<dbReference type="PROSITE" id="PS01031">
    <property type="entry name" value="SHSP"/>
    <property type="match status" value="1"/>
</dbReference>
<dbReference type="OrthoDB" id="1245404at2759"/>
<evidence type="ECO:0000256" key="4">
    <source>
        <dbReference type="ARBA" id="ARBA00038789"/>
    </source>
</evidence>
<evidence type="ECO:0000259" key="7">
    <source>
        <dbReference type="PROSITE" id="PS01031"/>
    </source>
</evidence>
<evidence type="ECO:0000256" key="5">
    <source>
        <dbReference type="PROSITE-ProRule" id="PRU00285"/>
    </source>
</evidence>
<dbReference type="AlphaFoldDB" id="A0A6A1V7Y0"/>
<sequence>MALISQLFGDETFDPFLSLINKCPVLNTPTDWKETPEAHVFKADLPGLKKEEVKVEVDDERVLQISGERKVEEDDRNEKSHRVERCKGKFLRRFRLPENTKANEVKASMEDGVLTVVVPKQEVKKPQRKVIQIDGN</sequence>
<dbReference type="Proteomes" id="UP000516437">
    <property type="component" value="Chromosome 7"/>
</dbReference>
<dbReference type="CDD" id="cd06472">
    <property type="entry name" value="ACD_ScHsp26_like"/>
    <property type="match status" value="1"/>
</dbReference>
<evidence type="ECO:0000256" key="2">
    <source>
        <dbReference type="ARBA" id="ARBA00022490"/>
    </source>
</evidence>
<name>A0A6A1V7Y0_9ROSI</name>
<dbReference type="InterPro" id="IPR031107">
    <property type="entry name" value="Small_HSP"/>
</dbReference>
<dbReference type="GO" id="GO:0005737">
    <property type="term" value="C:cytoplasm"/>
    <property type="evidence" value="ECO:0007669"/>
    <property type="project" value="UniProtKB-SubCell"/>
</dbReference>
<dbReference type="Gene3D" id="2.60.40.790">
    <property type="match status" value="1"/>
</dbReference>
<proteinExistence type="inferred from homology"/>
<dbReference type="FunFam" id="2.60.40.790:FF:000009">
    <property type="entry name" value="17.6 kDa class I heat shock protein-like"/>
    <property type="match status" value="1"/>
</dbReference>
<evidence type="ECO:0000256" key="3">
    <source>
        <dbReference type="ARBA" id="ARBA00023016"/>
    </source>
</evidence>
<evidence type="ECO:0000313" key="8">
    <source>
        <dbReference type="EMBL" id="KAB1207998.1"/>
    </source>
</evidence>
<keyword evidence="9" id="KW-1185">Reference proteome</keyword>
<dbReference type="SUPFAM" id="SSF49764">
    <property type="entry name" value="HSP20-like chaperones"/>
    <property type="match status" value="1"/>
</dbReference>
<dbReference type="InterPro" id="IPR002068">
    <property type="entry name" value="A-crystallin/Hsp20_dom"/>
</dbReference>
<protein>
    <submittedName>
        <fullName evidence="8">17.5 kDa class I heat shock protein</fullName>
    </submittedName>
</protein>
<dbReference type="Pfam" id="PF00011">
    <property type="entry name" value="HSP20"/>
    <property type="match status" value="1"/>
</dbReference>
<keyword evidence="2" id="KW-0963">Cytoplasm</keyword>
<comment type="subunit">
    <text evidence="4">Forms oligomeric structures.</text>
</comment>
<evidence type="ECO:0000256" key="6">
    <source>
        <dbReference type="RuleBase" id="RU003616"/>
    </source>
</evidence>
<dbReference type="PANTHER" id="PTHR11527">
    <property type="entry name" value="HEAT-SHOCK PROTEIN 20 FAMILY MEMBER"/>
    <property type="match status" value="1"/>
</dbReference>